<feature type="non-terminal residue" evidence="1">
    <location>
        <position position="76"/>
    </location>
</feature>
<gene>
    <name evidence="1" type="ORF">PAXRUDRAFT_89519</name>
</gene>
<feature type="non-terminal residue" evidence="1">
    <location>
        <position position="1"/>
    </location>
</feature>
<dbReference type="InterPro" id="IPR040521">
    <property type="entry name" value="KDZ"/>
</dbReference>
<keyword evidence="2" id="KW-1185">Reference proteome</keyword>
<dbReference type="HOGENOM" id="CLU_003703_10_0_1"/>
<dbReference type="STRING" id="930991.A0A0D0CMG3"/>
<sequence length="76" mass="8792">YLIPKFYLPTHIAPCPWLFSFNWTKGVSCTDGEAPEQGWANINLITSSTKEMGPGHWHDMIDDHFSDWNWKKVIAL</sequence>
<dbReference type="AlphaFoldDB" id="A0A0D0CMG3"/>
<dbReference type="InParanoid" id="A0A0D0CMG3"/>
<dbReference type="Pfam" id="PF18758">
    <property type="entry name" value="KDZ"/>
    <property type="match status" value="1"/>
</dbReference>
<reference evidence="1 2" key="1">
    <citation type="submission" date="2014-04" db="EMBL/GenBank/DDBJ databases">
        <authorList>
            <consortium name="DOE Joint Genome Institute"/>
            <person name="Kuo A."/>
            <person name="Kohler A."/>
            <person name="Jargeat P."/>
            <person name="Nagy L.G."/>
            <person name="Floudas D."/>
            <person name="Copeland A."/>
            <person name="Barry K.W."/>
            <person name="Cichocki N."/>
            <person name="Veneault-Fourrey C."/>
            <person name="LaButti K."/>
            <person name="Lindquist E.A."/>
            <person name="Lipzen A."/>
            <person name="Lundell T."/>
            <person name="Morin E."/>
            <person name="Murat C."/>
            <person name="Sun H."/>
            <person name="Tunlid A."/>
            <person name="Henrissat B."/>
            <person name="Grigoriev I.V."/>
            <person name="Hibbett D.S."/>
            <person name="Martin F."/>
            <person name="Nordberg H.P."/>
            <person name="Cantor M.N."/>
            <person name="Hua S.X."/>
        </authorList>
    </citation>
    <scope>NUCLEOTIDE SEQUENCE [LARGE SCALE GENOMIC DNA]</scope>
    <source>
        <strain evidence="1 2">Ve08.2h10</strain>
    </source>
</reference>
<name>A0A0D0CMG3_9AGAM</name>
<accession>A0A0D0CMG3</accession>
<evidence type="ECO:0000313" key="2">
    <source>
        <dbReference type="Proteomes" id="UP000054538"/>
    </source>
</evidence>
<dbReference type="Proteomes" id="UP000054538">
    <property type="component" value="Unassembled WGS sequence"/>
</dbReference>
<dbReference type="EMBL" id="KN831697">
    <property type="protein sequence ID" value="KIK71761.1"/>
    <property type="molecule type" value="Genomic_DNA"/>
</dbReference>
<protein>
    <submittedName>
        <fullName evidence="1">Uncharacterized protein</fullName>
    </submittedName>
</protein>
<organism evidence="1 2">
    <name type="scientific">Paxillus rubicundulus Ve08.2h10</name>
    <dbReference type="NCBI Taxonomy" id="930991"/>
    <lineage>
        <taxon>Eukaryota</taxon>
        <taxon>Fungi</taxon>
        <taxon>Dikarya</taxon>
        <taxon>Basidiomycota</taxon>
        <taxon>Agaricomycotina</taxon>
        <taxon>Agaricomycetes</taxon>
        <taxon>Agaricomycetidae</taxon>
        <taxon>Boletales</taxon>
        <taxon>Paxilineae</taxon>
        <taxon>Paxillaceae</taxon>
        <taxon>Paxillus</taxon>
    </lineage>
</organism>
<dbReference type="OrthoDB" id="3257768at2759"/>
<evidence type="ECO:0000313" key="1">
    <source>
        <dbReference type="EMBL" id="KIK71761.1"/>
    </source>
</evidence>
<reference evidence="2" key="2">
    <citation type="submission" date="2015-01" db="EMBL/GenBank/DDBJ databases">
        <title>Evolutionary Origins and Diversification of the Mycorrhizal Mutualists.</title>
        <authorList>
            <consortium name="DOE Joint Genome Institute"/>
            <consortium name="Mycorrhizal Genomics Consortium"/>
            <person name="Kohler A."/>
            <person name="Kuo A."/>
            <person name="Nagy L.G."/>
            <person name="Floudas D."/>
            <person name="Copeland A."/>
            <person name="Barry K.W."/>
            <person name="Cichocki N."/>
            <person name="Veneault-Fourrey C."/>
            <person name="LaButti K."/>
            <person name="Lindquist E.A."/>
            <person name="Lipzen A."/>
            <person name="Lundell T."/>
            <person name="Morin E."/>
            <person name="Murat C."/>
            <person name="Riley R."/>
            <person name="Ohm R."/>
            <person name="Sun H."/>
            <person name="Tunlid A."/>
            <person name="Henrissat B."/>
            <person name="Grigoriev I.V."/>
            <person name="Hibbett D.S."/>
            <person name="Martin F."/>
        </authorList>
    </citation>
    <scope>NUCLEOTIDE SEQUENCE [LARGE SCALE GENOMIC DNA]</scope>
    <source>
        <strain evidence="2">Ve08.2h10</strain>
    </source>
</reference>
<proteinExistence type="predicted"/>